<evidence type="ECO:0000313" key="2">
    <source>
        <dbReference type="EMBL" id="CCD70301.1"/>
    </source>
</evidence>
<dbReference type="FunCoup" id="Q9GYM2">
    <property type="interactions" value="811"/>
</dbReference>
<keyword evidence="1" id="KW-0732">Signal</keyword>
<evidence type="ECO:0007829" key="5">
    <source>
        <dbReference type="PeptideAtlas" id="Q9GYM2"/>
    </source>
</evidence>
<keyword evidence="3" id="KW-1185">Reference proteome</keyword>
<dbReference type="AGR" id="WB:WBGene00019856"/>
<keyword evidence="5" id="KW-1267">Proteomics identification</keyword>
<dbReference type="IntAct" id="Q9GYM2">
    <property type="interactions" value="1"/>
</dbReference>
<feature type="signal peptide" evidence="1">
    <location>
        <begin position="1"/>
        <end position="18"/>
    </location>
</feature>
<dbReference type="GeneID" id="187556"/>
<dbReference type="PIR" id="T16670">
    <property type="entry name" value="T16670"/>
</dbReference>
<evidence type="ECO:0000313" key="3">
    <source>
        <dbReference type="Proteomes" id="UP000001940"/>
    </source>
</evidence>
<evidence type="ECO:0000256" key="1">
    <source>
        <dbReference type="SAM" id="SignalP"/>
    </source>
</evidence>
<dbReference type="HOGENOM" id="CLU_105165_2_0_1"/>
<dbReference type="Bgee" id="WBGene00019856">
    <property type="expression patterns" value="Expressed in adult organism and 1 other cell type or tissue"/>
</dbReference>
<dbReference type="PeptideAtlas" id="Q9GYM2"/>
<dbReference type="RefSeq" id="NP_494730.1">
    <property type="nucleotide sequence ID" value="NM_062329.1"/>
</dbReference>
<dbReference type="InterPro" id="IPR003326">
    <property type="entry name" value="TRA-1_regulated"/>
</dbReference>
<dbReference type="CTD" id="187556"/>
<sequence length="147" mass="16803">MKSIVFFVVLFGSIYCEGCHVQIRCPCPDMLETLVQFPVATLYSEGAGCTRNVTCTADKYQSLSFMWSETEIPRPDKADEYPLALTPQPRTGEYVDMFSYFGVVCEDDGWYATQYPNGVTYEYESEYHTIESSEVNGKKSKILFITW</sequence>
<dbReference type="STRING" id="6239.R03H10.4.1"/>
<feature type="chain" id="PRO_5004326614" evidence="1">
    <location>
        <begin position="19"/>
        <end position="147"/>
    </location>
</feature>
<dbReference type="KEGG" id="cel:CELE_R03H10.4"/>
<dbReference type="PhylomeDB" id="Q9GYM2"/>
<evidence type="ECO:0000313" key="4">
    <source>
        <dbReference type="WormBase" id="R03H10.4"/>
    </source>
</evidence>
<dbReference type="WormBase" id="R03H10.4">
    <property type="protein sequence ID" value="CE02840"/>
    <property type="gene ID" value="WBGene00019856"/>
</dbReference>
<dbReference type="OrthoDB" id="5895862at2759"/>
<dbReference type="Pfam" id="PF02343">
    <property type="entry name" value="TRA-1_regulated"/>
    <property type="match status" value="1"/>
</dbReference>
<dbReference type="AlphaFoldDB" id="Q9GYM2"/>
<dbReference type="OMA" id="ESEYHTI"/>
<organism evidence="2 3">
    <name type="scientific">Caenorhabditis elegans</name>
    <dbReference type="NCBI Taxonomy" id="6239"/>
    <lineage>
        <taxon>Eukaryota</taxon>
        <taxon>Metazoa</taxon>
        <taxon>Ecdysozoa</taxon>
        <taxon>Nematoda</taxon>
        <taxon>Chromadorea</taxon>
        <taxon>Rhabditida</taxon>
        <taxon>Rhabditina</taxon>
        <taxon>Rhabditomorpha</taxon>
        <taxon>Rhabditoidea</taxon>
        <taxon>Rhabditidae</taxon>
        <taxon>Peloderinae</taxon>
        <taxon>Caenorhabditis</taxon>
    </lineage>
</organism>
<dbReference type="eggNOG" id="ENOG502TJYV">
    <property type="taxonomic scope" value="Eukaryota"/>
</dbReference>
<dbReference type="PaxDb" id="6239-R03H10.4"/>
<gene>
    <name evidence="2" type="ORF">CELE_R03H10.4</name>
    <name evidence="2 4" type="ORF">R03H10.4</name>
</gene>
<accession>Q9GYM2</accession>
<reference evidence="2 3" key="1">
    <citation type="journal article" date="1998" name="Science">
        <title>Genome sequence of the nematode C. elegans: a platform for investigating biology.</title>
        <authorList>
            <consortium name="The C. elegans sequencing consortium"/>
            <person name="Sulson J.E."/>
            <person name="Waterston R."/>
        </authorList>
    </citation>
    <scope>NUCLEOTIDE SEQUENCE [LARGE SCALE GENOMIC DNA]</scope>
    <source>
        <strain evidence="2 3">Bristol N2</strain>
    </source>
</reference>
<protein>
    <submittedName>
        <fullName evidence="2">Ig-like domain-containing protein</fullName>
    </submittedName>
</protein>
<dbReference type="UCSC" id="R03H10.4">
    <property type="organism name" value="c. elegans"/>
</dbReference>
<name>Q9GYM2_CAEEL</name>
<dbReference type="InParanoid" id="Q9GYM2"/>
<proteinExistence type="evidence at protein level"/>
<dbReference type="Proteomes" id="UP000001940">
    <property type="component" value="Chromosome II"/>
</dbReference>
<dbReference type="EMBL" id="BX284602">
    <property type="protein sequence ID" value="CCD70301.1"/>
    <property type="molecule type" value="Genomic_DNA"/>
</dbReference>